<evidence type="ECO:0000256" key="7">
    <source>
        <dbReference type="ARBA" id="ARBA00023136"/>
    </source>
</evidence>
<evidence type="ECO:0000256" key="1">
    <source>
        <dbReference type="ARBA" id="ARBA00004389"/>
    </source>
</evidence>
<feature type="region of interest" description="Disordered" evidence="10">
    <location>
        <begin position="61"/>
        <end position="86"/>
    </location>
</feature>
<protein>
    <submittedName>
        <fullName evidence="12">Uncharacterized protein</fullName>
    </submittedName>
</protein>
<keyword evidence="3 11" id="KW-0732">Signal</keyword>
<evidence type="ECO:0000256" key="9">
    <source>
        <dbReference type="ARBA" id="ARBA00038101"/>
    </source>
</evidence>
<dbReference type="SMART" id="SM00671">
    <property type="entry name" value="SEL1"/>
    <property type="match status" value="7"/>
</dbReference>
<feature type="chain" id="PRO_5035436569" evidence="11">
    <location>
        <begin position="23"/>
        <end position="555"/>
    </location>
</feature>
<evidence type="ECO:0000313" key="13">
    <source>
        <dbReference type="Proteomes" id="UP000796880"/>
    </source>
</evidence>
<dbReference type="FunFam" id="1.25.40.10:FF:001837">
    <property type="entry name" value="ERAD-associated E3 ubiquitin-protein ligase component HRD3A"/>
    <property type="match status" value="1"/>
</dbReference>
<reference evidence="12" key="1">
    <citation type="submission" date="2020-03" db="EMBL/GenBank/DDBJ databases">
        <title>A high-quality chromosome-level genome assembly of a woody plant with both climbing and erect habits, Rhamnella rubrinervis.</title>
        <authorList>
            <person name="Lu Z."/>
            <person name="Yang Y."/>
            <person name="Zhu X."/>
            <person name="Sun Y."/>
        </authorList>
    </citation>
    <scope>NUCLEOTIDE SEQUENCE</scope>
    <source>
        <strain evidence="12">BYM</strain>
        <tissue evidence="12">Leaf</tissue>
    </source>
</reference>
<sequence length="555" mass="62346">MSLQLTNSVLLIFSLFAVSLYAHPFFHFLSQDDLNDNPSTFLDDSSSDDSVEWDGFRYPDSHKSDSELDPGSWRSILEPDSSAADPSSEADALYFSAVSKMFNAVNSGEVRLMNEATSELEAVTAVGHPHSQSLLGFLHGVGLMRERNKAKAFMYHYFAAEDGNTESKMALAYTYFKQEMFEKAVEIYSELAELAVSSFLISRNSPVIEPVRIHNGAEENDGVLWRFRGEEDDDFKILEYQAKKGAAGAMYKLGLFYYFGLRGLRRDNNKALSWFVKAVEEGEPRSMELLGEMYARGDGVERNYTKALEWLTLASEKLVCSAYNGLGYLYVKGYGVEKNYSKAMEYFEKAAENEEAGGQYSLGLMYLKGIWVKKDVKLATEYFIGAANAGHSKGFYQLAKMFHTGVGLKKNIVMATALYKLVAEKGPWSSLSRWALESYMKGNVGKALFLYSRMAELGYEVAQSNAAWILDKYGKQSMCIGESGFCTDTERHERAYSLWRLASKQGNDYADLQIGQGTERDYDRGADAYMNATKVGDVCSCESMSNVEQNEFMYF</sequence>
<dbReference type="PANTHER" id="PTHR45084:SF1">
    <property type="entry name" value="ERAD-ASSOCIATED E3 UBIQUITIN-PROTEIN LIGASE COMPONENT HRD3A-RELATED"/>
    <property type="match status" value="1"/>
</dbReference>
<dbReference type="OrthoDB" id="27934at2759"/>
<dbReference type="GO" id="GO:0036503">
    <property type="term" value="P:ERAD pathway"/>
    <property type="evidence" value="ECO:0007669"/>
    <property type="project" value="InterPro"/>
</dbReference>
<feature type="signal peptide" evidence="11">
    <location>
        <begin position="1"/>
        <end position="22"/>
    </location>
</feature>
<keyword evidence="6" id="KW-1133">Transmembrane helix</keyword>
<evidence type="ECO:0000256" key="5">
    <source>
        <dbReference type="ARBA" id="ARBA00022824"/>
    </source>
</evidence>
<dbReference type="Pfam" id="PF08238">
    <property type="entry name" value="Sel1"/>
    <property type="match status" value="8"/>
</dbReference>
<dbReference type="PANTHER" id="PTHR45084">
    <property type="entry name" value="ERAD-ASSOCIATED E3 UBIQUITIN-PROTEIN LIGASE COMPONENT HRD3A-RELATED"/>
    <property type="match status" value="1"/>
</dbReference>
<dbReference type="InterPro" id="IPR044623">
    <property type="entry name" value="HRD3"/>
</dbReference>
<evidence type="ECO:0000256" key="10">
    <source>
        <dbReference type="SAM" id="MobiDB-lite"/>
    </source>
</evidence>
<keyword evidence="4" id="KW-0677">Repeat</keyword>
<name>A0A8K0GSV7_9ROSA</name>
<keyword evidence="8" id="KW-0325">Glycoprotein</keyword>
<dbReference type="AlphaFoldDB" id="A0A8K0GSV7"/>
<keyword evidence="2" id="KW-0812">Transmembrane</keyword>
<evidence type="ECO:0000313" key="12">
    <source>
        <dbReference type="EMBL" id="KAF3437154.1"/>
    </source>
</evidence>
<proteinExistence type="inferred from homology"/>
<evidence type="ECO:0000256" key="6">
    <source>
        <dbReference type="ARBA" id="ARBA00022989"/>
    </source>
</evidence>
<dbReference type="EMBL" id="VOIH02000009">
    <property type="protein sequence ID" value="KAF3437154.1"/>
    <property type="molecule type" value="Genomic_DNA"/>
</dbReference>
<evidence type="ECO:0000256" key="8">
    <source>
        <dbReference type="ARBA" id="ARBA00023180"/>
    </source>
</evidence>
<evidence type="ECO:0000256" key="11">
    <source>
        <dbReference type="SAM" id="SignalP"/>
    </source>
</evidence>
<comment type="caution">
    <text evidence="12">The sequence shown here is derived from an EMBL/GenBank/DDBJ whole genome shotgun (WGS) entry which is preliminary data.</text>
</comment>
<dbReference type="SUPFAM" id="SSF81901">
    <property type="entry name" value="HCP-like"/>
    <property type="match status" value="3"/>
</dbReference>
<keyword evidence="5" id="KW-0256">Endoplasmic reticulum</keyword>
<gene>
    <name evidence="12" type="ORF">FNV43_RR19907</name>
</gene>
<keyword evidence="7" id="KW-0472">Membrane</keyword>
<evidence type="ECO:0000256" key="4">
    <source>
        <dbReference type="ARBA" id="ARBA00022737"/>
    </source>
</evidence>
<evidence type="ECO:0000256" key="3">
    <source>
        <dbReference type="ARBA" id="ARBA00022729"/>
    </source>
</evidence>
<dbReference type="InterPro" id="IPR011990">
    <property type="entry name" value="TPR-like_helical_dom_sf"/>
</dbReference>
<dbReference type="InterPro" id="IPR006597">
    <property type="entry name" value="Sel1-like"/>
</dbReference>
<dbReference type="GO" id="GO:0005789">
    <property type="term" value="C:endoplasmic reticulum membrane"/>
    <property type="evidence" value="ECO:0007669"/>
    <property type="project" value="UniProtKB-SubCell"/>
</dbReference>
<comment type="subcellular location">
    <subcellularLocation>
        <location evidence="1">Endoplasmic reticulum membrane</location>
        <topology evidence="1">Single-pass membrane protein</topology>
    </subcellularLocation>
</comment>
<organism evidence="12 13">
    <name type="scientific">Rhamnella rubrinervis</name>
    <dbReference type="NCBI Taxonomy" id="2594499"/>
    <lineage>
        <taxon>Eukaryota</taxon>
        <taxon>Viridiplantae</taxon>
        <taxon>Streptophyta</taxon>
        <taxon>Embryophyta</taxon>
        <taxon>Tracheophyta</taxon>
        <taxon>Spermatophyta</taxon>
        <taxon>Magnoliopsida</taxon>
        <taxon>eudicotyledons</taxon>
        <taxon>Gunneridae</taxon>
        <taxon>Pentapetalae</taxon>
        <taxon>rosids</taxon>
        <taxon>fabids</taxon>
        <taxon>Rosales</taxon>
        <taxon>Rhamnaceae</taxon>
        <taxon>rhamnoid group</taxon>
        <taxon>Rhamneae</taxon>
        <taxon>Rhamnella</taxon>
    </lineage>
</organism>
<dbReference type="Gene3D" id="1.25.40.10">
    <property type="entry name" value="Tetratricopeptide repeat domain"/>
    <property type="match status" value="4"/>
</dbReference>
<evidence type="ECO:0000256" key="2">
    <source>
        <dbReference type="ARBA" id="ARBA00022692"/>
    </source>
</evidence>
<accession>A0A8K0GSV7</accession>
<keyword evidence="13" id="KW-1185">Reference proteome</keyword>
<dbReference type="Proteomes" id="UP000796880">
    <property type="component" value="Unassembled WGS sequence"/>
</dbReference>
<comment type="similarity">
    <text evidence="9">Belongs to the sel-1 family.</text>
</comment>